<reference evidence="2" key="1">
    <citation type="journal article" date="2001" name="Gene">
        <title>Assignment of 118 novel cDNAs of cynomolgus monkey brain to human chromosomes.</title>
        <authorList>
            <person name="Osada N."/>
            <person name="Hida M."/>
            <person name="Kususda J."/>
            <person name="Tanuma R."/>
            <person name="Iseki K."/>
            <person name="Hirata M."/>
            <person name="Suto Y."/>
            <person name="Hirai M."/>
            <person name="Terao K."/>
            <person name="Suzuki Y."/>
            <person name="Sugano S."/>
            <person name="Hashimoto K."/>
        </authorList>
    </citation>
    <scope>NUCLEOTIDE SEQUENCE</scope>
    <source>
        <tissue evidence="2">Brain parietal lobe</tissue>
    </source>
</reference>
<sequence length="124" mass="13904">MKKLRSQGIVIIVLICAASSTCQNSHQLKFSPNMPGPQLFHNAFCYPLISESVLLATGRGQITRQWIIDLELSKCTGVKKKKKCKTESRHLGSSCKSVTNYPSDSQQKFLLILLLHKETRSNDL</sequence>
<organism evidence="2">
    <name type="scientific">Macaca fascicularis</name>
    <name type="common">Crab-eating macaque</name>
    <name type="synonym">Cynomolgus monkey</name>
    <dbReference type="NCBI Taxonomy" id="9541"/>
    <lineage>
        <taxon>Eukaryota</taxon>
        <taxon>Metazoa</taxon>
        <taxon>Chordata</taxon>
        <taxon>Craniata</taxon>
        <taxon>Vertebrata</taxon>
        <taxon>Euteleostomi</taxon>
        <taxon>Mammalia</taxon>
        <taxon>Eutheria</taxon>
        <taxon>Euarchontoglires</taxon>
        <taxon>Primates</taxon>
        <taxon>Haplorrhini</taxon>
        <taxon>Catarrhini</taxon>
        <taxon>Cercopithecidae</taxon>
        <taxon>Cercopithecinae</taxon>
        <taxon>Macaca</taxon>
    </lineage>
</organism>
<protein>
    <submittedName>
        <fullName evidence="2">Uncharacterized protein</fullName>
    </submittedName>
</protein>
<feature type="chain" id="PRO_5004327751" evidence="1">
    <location>
        <begin position="23"/>
        <end position="124"/>
    </location>
</feature>
<proteinExistence type="evidence at transcript level"/>
<evidence type="ECO:0000313" key="2">
    <source>
        <dbReference type="EMBL" id="BAB16744.1"/>
    </source>
</evidence>
<name>Q9GM28_MACFA</name>
<dbReference type="AlphaFoldDB" id="Q9GM28"/>
<keyword evidence="1" id="KW-0732">Signal</keyword>
<accession>Q9GM28</accession>
<evidence type="ECO:0000256" key="1">
    <source>
        <dbReference type="SAM" id="SignalP"/>
    </source>
</evidence>
<dbReference type="EMBL" id="AB049858">
    <property type="protein sequence ID" value="BAB16744.1"/>
    <property type="molecule type" value="mRNA"/>
</dbReference>
<feature type="signal peptide" evidence="1">
    <location>
        <begin position="1"/>
        <end position="22"/>
    </location>
</feature>